<proteinExistence type="predicted"/>
<evidence type="ECO:0000313" key="2">
    <source>
        <dbReference type="Proteomes" id="UP000250443"/>
    </source>
</evidence>
<accession>A0A2X2E7A7</accession>
<dbReference type="EMBL" id="UAUF01000009">
    <property type="protein sequence ID" value="SPZ03989.1"/>
    <property type="molecule type" value="Genomic_DNA"/>
</dbReference>
<reference evidence="1 2" key="1">
    <citation type="submission" date="2018-06" db="EMBL/GenBank/DDBJ databases">
        <authorList>
            <consortium name="Pathogen Informatics"/>
            <person name="Doyle S."/>
        </authorList>
    </citation>
    <scope>NUCLEOTIDE SEQUENCE [LARGE SCALE GENOMIC DNA]</scope>
    <source>
        <strain evidence="1 2">NCTC11842</strain>
    </source>
</reference>
<organism evidence="1 2">
    <name type="scientific">Pseudomonas luteola</name>
    <dbReference type="NCBI Taxonomy" id="47886"/>
    <lineage>
        <taxon>Bacteria</taxon>
        <taxon>Pseudomonadati</taxon>
        <taxon>Pseudomonadota</taxon>
        <taxon>Gammaproteobacteria</taxon>
        <taxon>Pseudomonadales</taxon>
        <taxon>Pseudomonadaceae</taxon>
        <taxon>Pseudomonas</taxon>
    </lineage>
</organism>
<name>A0A2X2E7A7_PSELU</name>
<evidence type="ECO:0000313" key="1">
    <source>
        <dbReference type="EMBL" id="SPZ03989.1"/>
    </source>
</evidence>
<gene>
    <name evidence="1" type="ORF">NCTC11842_01331</name>
</gene>
<sequence length="48" mass="5477">MVLTLPALHKPSSGKAFPNNALFATLRFWPVYRFHHQETLNVCYTTAS</sequence>
<dbReference type="AlphaFoldDB" id="A0A2X2E7A7"/>
<protein>
    <submittedName>
        <fullName evidence="1">Uncharacterized protein</fullName>
    </submittedName>
</protein>
<dbReference type="Proteomes" id="UP000250443">
    <property type="component" value="Unassembled WGS sequence"/>
</dbReference>